<dbReference type="AlphaFoldDB" id="A0A8H6ILV2"/>
<reference evidence="2 3" key="1">
    <citation type="journal article" date="2020" name="Phytopathology">
        <title>Genome Sequence Resources of Colletotrichum truncatum, C. plurivorum, C. musicola, and C. sojae: Four Species Pathogenic to Soybean (Glycine max).</title>
        <authorList>
            <person name="Rogerio F."/>
            <person name="Boufleur T.R."/>
            <person name="Ciampi-Guillardi M."/>
            <person name="Sukno S.A."/>
            <person name="Thon M.R."/>
            <person name="Massola Junior N.S."/>
            <person name="Baroncelli R."/>
        </authorList>
    </citation>
    <scope>NUCLEOTIDE SEQUENCE [LARGE SCALE GENOMIC DNA]</scope>
    <source>
        <strain evidence="2 3">LFN0009</strain>
    </source>
</reference>
<name>A0A8H6ILV2_9PEZI</name>
<sequence length="192" mass="19892">MASQPLAGTGLQPAPPAGPDRGSGPPPEPTSTPRAKRRRDTEAQALRPSLVGSQPDTPETTPLTAKGPSNTNGAATGSILAALDEQARLYEARKDALKRLMNNGAAPAPASAPTPARSWATIAASGPTTAASALAPTSTTVPAQNRALARSQPRVQPEDLRVFVRIPEEGLEAARKNALFALRRTICQALNL</sequence>
<dbReference type="Proteomes" id="UP000652219">
    <property type="component" value="Unassembled WGS sequence"/>
</dbReference>
<comment type="caution">
    <text evidence="2">The sequence shown here is derived from an EMBL/GenBank/DDBJ whole genome shotgun (WGS) entry which is preliminary data.</text>
</comment>
<dbReference type="EMBL" id="WIGN01000723">
    <property type="protein sequence ID" value="KAF6784875.1"/>
    <property type="molecule type" value="Genomic_DNA"/>
</dbReference>
<evidence type="ECO:0000313" key="2">
    <source>
        <dbReference type="EMBL" id="KAF6784875.1"/>
    </source>
</evidence>
<keyword evidence="3" id="KW-1185">Reference proteome</keyword>
<organism evidence="2 3">
    <name type="scientific">Colletotrichum sojae</name>
    <dbReference type="NCBI Taxonomy" id="2175907"/>
    <lineage>
        <taxon>Eukaryota</taxon>
        <taxon>Fungi</taxon>
        <taxon>Dikarya</taxon>
        <taxon>Ascomycota</taxon>
        <taxon>Pezizomycotina</taxon>
        <taxon>Sordariomycetes</taxon>
        <taxon>Hypocreomycetidae</taxon>
        <taxon>Glomerellales</taxon>
        <taxon>Glomerellaceae</taxon>
        <taxon>Colletotrichum</taxon>
        <taxon>Colletotrichum orchidearum species complex</taxon>
    </lineage>
</organism>
<gene>
    <name evidence="2" type="ORF">CSOJ01_15689</name>
</gene>
<evidence type="ECO:0000256" key="1">
    <source>
        <dbReference type="SAM" id="MobiDB-lite"/>
    </source>
</evidence>
<feature type="region of interest" description="Disordered" evidence="1">
    <location>
        <begin position="1"/>
        <end position="73"/>
    </location>
</feature>
<accession>A0A8H6ILV2</accession>
<feature type="compositionally biased region" description="Pro residues" evidence="1">
    <location>
        <begin position="13"/>
        <end position="30"/>
    </location>
</feature>
<proteinExistence type="predicted"/>
<protein>
    <submittedName>
        <fullName evidence="2">Uncharacterized protein</fullName>
    </submittedName>
</protein>
<evidence type="ECO:0000313" key="3">
    <source>
        <dbReference type="Proteomes" id="UP000652219"/>
    </source>
</evidence>
<feature type="compositionally biased region" description="Polar residues" evidence="1">
    <location>
        <begin position="51"/>
        <end position="73"/>
    </location>
</feature>